<dbReference type="InterPro" id="IPR033469">
    <property type="entry name" value="CYTH-like_dom_sf"/>
</dbReference>
<dbReference type="PROSITE" id="PS51708">
    <property type="entry name" value="CHAD"/>
    <property type="match status" value="1"/>
</dbReference>
<proteinExistence type="predicted"/>
<dbReference type="EMBL" id="CP014035">
    <property type="protein sequence ID" value="AMF93494.1"/>
    <property type="molecule type" value="Genomic_DNA"/>
</dbReference>
<reference evidence="5" key="1">
    <citation type="submission" date="2015-12" db="EMBL/GenBank/DDBJ databases">
        <title>FDA dAtabase for Regulatory Grade micrObial Sequences (FDA-ARGOS): Supporting development and validation of Infectious Disease Dx tests.</title>
        <authorList>
            <person name="Hoffmann M."/>
            <person name="Allard M."/>
            <person name="Evans P."/>
            <person name="Brown E."/>
            <person name="Tallon L.J."/>
            <person name="Sadzewicz L."/>
            <person name="Sengamalay N."/>
            <person name="Ott S."/>
            <person name="Godinez A."/>
            <person name="Nagaraj S."/>
            <person name="Vyas G."/>
            <person name="Aluvathingal J."/>
            <person name="Nadendla S."/>
            <person name="Geyer C."/>
            <person name="Sichtig H."/>
        </authorList>
    </citation>
    <scope>NUCLEOTIDE SEQUENCE [LARGE SCALE GENOMIC DNA]</scope>
    <source>
        <strain evidence="5">ATCC 33809</strain>
    </source>
</reference>
<dbReference type="CDD" id="cd07756">
    <property type="entry name" value="CYTH-like_Pase_CHAD"/>
    <property type="match status" value="1"/>
</dbReference>
<evidence type="ECO:0000259" key="1">
    <source>
        <dbReference type="PROSITE" id="PS51707"/>
    </source>
</evidence>
<keyword evidence="4" id="KW-0456">Lyase</keyword>
<dbReference type="GO" id="GO:0046872">
    <property type="term" value="F:metal ion binding"/>
    <property type="evidence" value="ECO:0007669"/>
    <property type="project" value="TreeGrafter"/>
</dbReference>
<dbReference type="Gene3D" id="2.40.320.10">
    <property type="entry name" value="Hypothetical Protein Pfu-838710-001"/>
    <property type="match status" value="1"/>
</dbReference>
<feature type="domain" description="CHAD" evidence="2">
    <location>
        <begin position="219"/>
        <end position="478"/>
    </location>
</feature>
<dbReference type="Pfam" id="PF01928">
    <property type="entry name" value="CYTH"/>
    <property type="match status" value="1"/>
</dbReference>
<dbReference type="GeneID" id="29386613"/>
<gene>
    <name evidence="3" type="ORF">AL536_08075</name>
    <name evidence="4" type="ORF">NCTC11327_00335</name>
</gene>
<dbReference type="GO" id="GO:0004016">
    <property type="term" value="F:adenylate cyclase activity"/>
    <property type="evidence" value="ECO:0007669"/>
    <property type="project" value="UniProtKB-EC"/>
</dbReference>
<keyword evidence="5" id="KW-1185">Reference proteome</keyword>
<dbReference type="SUPFAM" id="SSF55154">
    <property type="entry name" value="CYTH-like phosphatases"/>
    <property type="match status" value="1"/>
</dbReference>
<dbReference type="SMART" id="SM01118">
    <property type="entry name" value="CYTH"/>
    <property type="match status" value="1"/>
</dbReference>
<dbReference type="PANTHER" id="PTHR39569">
    <property type="entry name" value="INORGANIC TRIPHOSPHATASE"/>
    <property type="match status" value="1"/>
</dbReference>
<dbReference type="Gene3D" id="1.40.20.10">
    <property type="entry name" value="CHAD domain"/>
    <property type="match status" value="1"/>
</dbReference>
<dbReference type="RefSeq" id="WP_020332184.1">
    <property type="nucleotide sequence ID" value="NZ_CABLBX010000008.1"/>
</dbReference>
<dbReference type="SMART" id="SM00880">
    <property type="entry name" value="CHAD"/>
    <property type="match status" value="1"/>
</dbReference>
<accession>A0AAX2LNC7</accession>
<evidence type="ECO:0000313" key="4">
    <source>
        <dbReference type="EMBL" id="SUP20202.1"/>
    </source>
</evidence>
<dbReference type="Proteomes" id="UP000254626">
    <property type="component" value="Unassembled WGS sequence"/>
</dbReference>
<dbReference type="InterPro" id="IPR023577">
    <property type="entry name" value="CYTH_domain"/>
</dbReference>
<organism evidence="4 6">
    <name type="scientific">Vibrio fluvialis</name>
    <dbReference type="NCBI Taxonomy" id="676"/>
    <lineage>
        <taxon>Bacteria</taxon>
        <taxon>Pseudomonadati</taxon>
        <taxon>Pseudomonadota</taxon>
        <taxon>Gammaproteobacteria</taxon>
        <taxon>Vibrionales</taxon>
        <taxon>Vibrionaceae</taxon>
        <taxon>Vibrio</taxon>
    </lineage>
</organism>
<dbReference type="GO" id="GO:0050355">
    <property type="term" value="F:inorganic triphosphate phosphatase activity"/>
    <property type="evidence" value="ECO:0007669"/>
    <property type="project" value="InterPro"/>
</dbReference>
<evidence type="ECO:0000259" key="2">
    <source>
        <dbReference type="PROSITE" id="PS51708"/>
    </source>
</evidence>
<evidence type="ECO:0000313" key="3">
    <source>
        <dbReference type="EMBL" id="AMF93494.1"/>
    </source>
</evidence>
<dbReference type="InterPro" id="IPR007899">
    <property type="entry name" value="CHAD_dom"/>
</dbReference>
<dbReference type="EC" id="4.6.1.1" evidence="4"/>
<dbReference type="InterPro" id="IPR038186">
    <property type="entry name" value="CHAD_dom_sf"/>
</dbReference>
<name>A0AAX2LNC7_VIBFL</name>
<dbReference type="Pfam" id="PF05235">
    <property type="entry name" value="CHAD"/>
    <property type="match status" value="1"/>
</dbReference>
<dbReference type="PANTHER" id="PTHR39569:SF1">
    <property type="entry name" value="INORGANIC TRIPHOSPHATASE"/>
    <property type="match status" value="1"/>
</dbReference>
<dbReference type="KEGG" id="vfl:AL536_08075"/>
<dbReference type="Proteomes" id="UP000057088">
    <property type="component" value="Chromosome 2"/>
</dbReference>
<dbReference type="InterPro" id="IPR039013">
    <property type="entry name" value="YgiF"/>
</dbReference>
<dbReference type="AlphaFoldDB" id="A0AAX2LNC7"/>
<evidence type="ECO:0000313" key="5">
    <source>
        <dbReference type="Proteomes" id="UP000057088"/>
    </source>
</evidence>
<protein>
    <submittedName>
        <fullName evidence="4">Adenylate cyclase</fullName>
        <ecNumber evidence="4">4.6.1.1</ecNumber>
    </submittedName>
    <submittedName>
        <fullName evidence="3">Inorganic triphosphatase</fullName>
    </submittedName>
</protein>
<dbReference type="PROSITE" id="PS51707">
    <property type="entry name" value="CYTH"/>
    <property type="match status" value="1"/>
</dbReference>
<sequence>METEIELKFFVSPEFSEVLLKKISETKVLQHSCRELGNTYFDSPDNWLRQHDIGLRIRRFDDVYVQTVKTAGRVVAGLHQRPEYNAEHNCNDPDLSLHPADIWPAERDIATLQSELVALFSTNFNREQWLIGMPDGSQVEVAFDQGLVIAGDREDPICEVELELKSGQTDALFTLARQLCEQGGMRLGNLSKAARGYRLAADYLGDEVKPLALVNTQKHDSVESCFINSLEHALSHWHYHEQIYTERDSIPALHEISHAISFIRQVLAVYGGVVPRRASAILRQELKWLEGELTWLKQYDYLSELLEDKGYALRKLDARKFLISELKQLQDDLPQRDEILKLLNSARYTGLLLDLSRWILTRGWQPFLDEKAREKMALNIHHFSVKQLERTWTELLEVFPPERQLTSQEYIDQQYRLMRSLYTGISFASLYDAEERQAFRMPWADLLHGIDDLLTLKPVEAMVECLQGEEQEQLKRWLIRQENSILHAMEQTRIIGIETPPYWRE</sequence>
<reference evidence="3" key="2">
    <citation type="submission" date="2018-01" db="EMBL/GenBank/DDBJ databases">
        <title>FDA dAtabase for Regulatory Grade micrObial Sequences (FDA-ARGOS): Supporting development and validation of Infectious Disease Dx tests.</title>
        <authorList>
            <person name="Hoffmann M."/>
            <person name="Allard M."/>
            <person name="Evans P."/>
            <person name="Brown E."/>
            <person name="Tallon L."/>
            <person name="Sadzewicz L."/>
            <person name="Sengamalay N."/>
            <person name="Ott S."/>
            <person name="Godinez A."/>
            <person name="Nagaraj S."/>
            <person name="Vyas G."/>
            <person name="Aluvathingal J."/>
            <person name="Nadendla S."/>
            <person name="Geyer C."/>
            <person name="Sichtig H."/>
        </authorList>
    </citation>
    <scope>NUCLEOTIDE SEQUENCE</scope>
    <source>
        <strain evidence="3">ATCC 33809</strain>
    </source>
</reference>
<evidence type="ECO:0000313" key="6">
    <source>
        <dbReference type="Proteomes" id="UP000254626"/>
    </source>
</evidence>
<reference evidence="4 6" key="3">
    <citation type="submission" date="2018-06" db="EMBL/GenBank/DDBJ databases">
        <authorList>
            <consortium name="Pathogen Informatics"/>
            <person name="Doyle S."/>
        </authorList>
    </citation>
    <scope>NUCLEOTIDE SEQUENCE [LARGE SCALE GENOMIC DNA]</scope>
    <source>
        <strain evidence="4 6">NCTC11327</strain>
    </source>
</reference>
<dbReference type="EMBL" id="UHIP01000001">
    <property type="protein sequence ID" value="SUP20202.1"/>
    <property type="molecule type" value="Genomic_DNA"/>
</dbReference>
<feature type="domain" description="CYTH" evidence="1">
    <location>
        <begin position="2"/>
        <end position="203"/>
    </location>
</feature>